<dbReference type="EMBL" id="CP042817">
    <property type="protein sequence ID" value="QEJ99139.1"/>
    <property type="molecule type" value="Genomic_DNA"/>
</dbReference>
<evidence type="ECO:0000313" key="6">
    <source>
        <dbReference type="EMBL" id="QEJ97002.1"/>
    </source>
</evidence>
<dbReference type="Proteomes" id="UP000323594">
    <property type="component" value="Chromosome"/>
</dbReference>
<evidence type="ECO:0000256" key="1">
    <source>
        <dbReference type="SAM" id="MobiDB-lite"/>
    </source>
</evidence>
<reference evidence="3 11" key="3">
    <citation type="submission" date="2019-08" db="EMBL/GenBank/DDBJ databases">
        <authorList>
            <person name="Kuhnert P."/>
        </authorList>
    </citation>
    <scope>NUCLEOTIDE SEQUENCE [LARGE SCALE GENOMIC DNA]</scope>
    <source>
        <strain evidence="3 11">B36.5</strain>
    </source>
</reference>
<proteinExistence type="predicted"/>
<organism evidence="2 10">
    <name type="scientific">Treponema phagedenis</name>
    <dbReference type="NCBI Taxonomy" id="162"/>
    <lineage>
        <taxon>Bacteria</taxon>
        <taxon>Pseudomonadati</taxon>
        <taxon>Spirochaetota</taxon>
        <taxon>Spirochaetia</taxon>
        <taxon>Spirochaetales</taxon>
        <taxon>Treponemataceae</taxon>
        <taxon>Treponema</taxon>
    </lineage>
</organism>
<dbReference type="EMBL" id="CP042817">
    <property type="protein sequence ID" value="QEJ96923.1"/>
    <property type="molecule type" value="Genomic_DNA"/>
</dbReference>
<dbReference type="Proteomes" id="UP000042527">
    <property type="component" value="Unassembled WGS sequence"/>
</dbReference>
<name>A0A0B7H181_TREPH</name>
<sequence length="128" mass="14592">MKMVNLDLLKAESVKIKFLEKEFEIGYIPSGLAIPLLDNHNQNVETQKEDDPPEKLFHDTVRSVSLFCSFFHPEFTEDYLLKNATAQQIDAMYQNIIYAILTNFTSAIPSDGEESSDDDIEKKTTGEK</sequence>
<feature type="region of interest" description="Disordered" evidence="1">
    <location>
        <begin position="107"/>
        <end position="128"/>
    </location>
</feature>
<reference evidence="2" key="2">
    <citation type="submission" date="2015-01" db="EMBL/GenBank/DDBJ databases">
        <authorList>
            <person name="Xiang T."/>
            <person name="Song Y."/>
            <person name="Huang L."/>
            <person name="Wang B."/>
            <person name="Wu P."/>
        </authorList>
    </citation>
    <scope>NUCLEOTIDE SEQUENCE [LARGE SCALE GENOMIC DNA]</scope>
    <source>
        <strain evidence="2">V1</strain>
    </source>
</reference>
<evidence type="ECO:0000313" key="8">
    <source>
        <dbReference type="EMBL" id="QEJ98464.1"/>
    </source>
</evidence>
<gene>
    <name evidence="3" type="ORF">FUT82_00730</name>
    <name evidence="4" type="ORF">FUT82_01770</name>
    <name evidence="5" type="ORF">FUT82_02285</name>
    <name evidence="6" type="ORF">FUT82_02715</name>
    <name evidence="7" type="ORF">FUT82_03215</name>
    <name evidence="8" type="ORF">FUT82_10970</name>
    <name evidence="9" type="ORF">FUT82_14825</name>
    <name evidence="2" type="ORF">TPHV1_410006</name>
</gene>
<evidence type="ECO:0000313" key="4">
    <source>
        <dbReference type="EMBL" id="QEJ96834.1"/>
    </source>
</evidence>
<dbReference type="EMBL" id="CP042817">
    <property type="protein sequence ID" value="QEJ97002.1"/>
    <property type="molecule type" value="Genomic_DNA"/>
</dbReference>
<protein>
    <submittedName>
        <fullName evidence="2">Uncharacterized protein</fullName>
    </submittedName>
</protein>
<evidence type="ECO:0000313" key="7">
    <source>
        <dbReference type="EMBL" id="QEJ97090.1"/>
    </source>
</evidence>
<evidence type="ECO:0000313" key="10">
    <source>
        <dbReference type="Proteomes" id="UP000042527"/>
    </source>
</evidence>
<evidence type="ECO:0000313" key="2">
    <source>
        <dbReference type="EMBL" id="CEM62716.1"/>
    </source>
</evidence>
<evidence type="ECO:0000313" key="11">
    <source>
        <dbReference type="Proteomes" id="UP000323594"/>
    </source>
</evidence>
<evidence type="ECO:0000313" key="9">
    <source>
        <dbReference type="EMBL" id="QEJ99139.1"/>
    </source>
</evidence>
<dbReference type="EMBL" id="CP042817">
    <property type="protein sequence ID" value="QEJ97090.1"/>
    <property type="molecule type" value="Genomic_DNA"/>
</dbReference>
<reference evidence="10" key="1">
    <citation type="submission" date="2015-01" db="EMBL/GenBank/DDBJ databases">
        <authorList>
            <person name="Manzoor Shahid"/>
            <person name="Zubair Saima"/>
        </authorList>
    </citation>
    <scope>NUCLEOTIDE SEQUENCE [LARGE SCALE GENOMIC DNA]</scope>
    <source>
        <strain evidence="10">V1</strain>
    </source>
</reference>
<evidence type="ECO:0000313" key="5">
    <source>
        <dbReference type="EMBL" id="QEJ96923.1"/>
    </source>
</evidence>
<accession>A0A0B7H181</accession>
<dbReference type="EMBL" id="CP042817">
    <property type="protein sequence ID" value="QEJ96834.1"/>
    <property type="molecule type" value="Genomic_DNA"/>
</dbReference>
<dbReference type="EMBL" id="CDNC01000036">
    <property type="protein sequence ID" value="CEM62716.1"/>
    <property type="molecule type" value="Genomic_DNA"/>
</dbReference>
<dbReference type="EMBL" id="CP042817">
    <property type="protein sequence ID" value="QEJ96675.1"/>
    <property type="molecule type" value="Genomic_DNA"/>
</dbReference>
<dbReference type="GeneID" id="57752376"/>
<evidence type="ECO:0000313" key="3">
    <source>
        <dbReference type="EMBL" id="QEJ96675.1"/>
    </source>
</evidence>
<dbReference type="AlphaFoldDB" id="A0A0B7H181"/>
<dbReference type="RefSeq" id="WP_024751792.1">
    <property type="nucleotide sequence ID" value="NZ_CDNC01000036.1"/>
</dbReference>
<dbReference type="EMBL" id="CP042817">
    <property type="protein sequence ID" value="QEJ98464.1"/>
    <property type="molecule type" value="Genomic_DNA"/>
</dbReference>
<keyword evidence="10" id="KW-1185">Reference proteome</keyword>